<dbReference type="InterPro" id="IPR002303">
    <property type="entry name" value="Valyl-tRNA_ligase"/>
</dbReference>
<dbReference type="GO" id="GO:0002161">
    <property type="term" value="F:aminoacyl-tRNA deacylase activity"/>
    <property type="evidence" value="ECO:0007669"/>
    <property type="project" value="InterPro"/>
</dbReference>
<evidence type="ECO:0000259" key="11">
    <source>
        <dbReference type="Pfam" id="PF13603"/>
    </source>
</evidence>
<keyword evidence="8" id="KW-0030">Aminoacyl-tRNA synthetase</keyword>
<dbReference type="Pfam" id="PF13603">
    <property type="entry name" value="tRNA-synt_1_2"/>
    <property type="match status" value="1"/>
</dbReference>
<dbReference type="Pfam" id="PF00133">
    <property type="entry name" value="tRNA-synt_1"/>
    <property type="match status" value="1"/>
</dbReference>
<evidence type="ECO:0000256" key="9">
    <source>
        <dbReference type="ARBA" id="ARBA00029936"/>
    </source>
</evidence>
<dbReference type="SUPFAM" id="SSF52374">
    <property type="entry name" value="Nucleotidylyl transferase"/>
    <property type="match status" value="1"/>
</dbReference>
<organism evidence="12 13">
    <name type="scientific">candidate division TA06 bacterium DG_78</name>
    <dbReference type="NCBI Taxonomy" id="1703772"/>
    <lineage>
        <taxon>Bacteria</taxon>
        <taxon>Bacteria division TA06</taxon>
    </lineage>
</organism>
<evidence type="ECO:0000256" key="8">
    <source>
        <dbReference type="ARBA" id="ARBA00023146"/>
    </source>
</evidence>
<dbReference type="PANTHER" id="PTHR11946:SF93">
    <property type="entry name" value="VALINE--TRNA LIGASE, CHLOROPLASTIC_MITOCHONDRIAL 2"/>
    <property type="match status" value="1"/>
</dbReference>
<evidence type="ECO:0000256" key="2">
    <source>
        <dbReference type="ARBA" id="ARBA00013169"/>
    </source>
</evidence>
<sequence>MTLDKKYNAREAEKKWQQFWDNEKIYCFDWNSSKPIYSIDTPPPTVSGSLHMGHLFSYIQTEIQARFFRMRGFNVFYPMGYDDNGLPSERLTEKILKIKATDLPRDEFIKKCYITCKEYEREYEILWKRMGLSIDRSAIYTTIEERSRRISQRSFLELFKMKRIYYKEEPVMWCPTCKTAIAQAEMAEKNFKSNFNDLVFVLDDGNPLIIATTRPELLPSCVAVFVHPEDKRYRHIVNKKAKVPVFSQTVPIFTDAAVDKEKGTGVVMCCTFGDRQDIEWWKRHNLPLKISITEDGTMNETSGEFRGLSIDNARQAIIDKAKTLGLVKTTKAIDHEVNTHERCETPIEFLSKP</sequence>
<feature type="domain" description="Leucyl-tRNA synthetase editing" evidence="11">
    <location>
        <begin position="238"/>
        <end position="299"/>
    </location>
</feature>
<dbReference type="PANTHER" id="PTHR11946">
    <property type="entry name" value="VALYL-TRNA SYNTHETASES"/>
    <property type="match status" value="1"/>
</dbReference>
<dbReference type="FunFam" id="3.40.50.620:FF:000192">
    <property type="entry name" value="Valine--tRNA ligase"/>
    <property type="match status" value="1"/>
</dbReference>
<evidence type="ECO:0000256" key="4">
    <source>
        <dbReference type="ARBA" id="ARBA00022598"/>
    </source>
</evidence>
<evidence type="ECO:0000256" key="1">
    <source>
        <dbReference type="ARBA" id="ARBA00004496"/>
    </source>
</evidence>
<evidence type="ECO:0000259" key="10">
    <source>
        <dbReference type="Pfam" id="PF00133"/>
    </source>
</evidence>
<dbReference type="AlphaFoldDB" id="A0A0S7YD33"/>
<dbReference type="EMBL" id="LJNI01000062">
    <property type="protein sequence ID" value="KPJ72669.1"/>
    <property type="molecule type" value="Genomic_DNA"/>
</dbReference>
<dbReference type="InterPro" id="IPR025709">
    <property type="entry name" value="Leu_tRNA-synth_edit"/>
</dbReference>
<evidence type="ECO:0000256" key="7">
    <source>
        <dbReference type="ARBA" id="ARBA00022917"/>
    </source>
</evidence>
<dbReference type="InterPro" id="IPR014729">
    <property type="entry name" value="Rossmann-like_a/b/a_fold"/>
</dbReference>
<keyword evidence="5" id="KW-0547">Nucleotide-binding</keyword>
<name>A0A0S7YD33_UNCT6</name>
<dbReference type="GO" id="GO:0005829">
    <property type="term" value="C:cytosol"/>
    <property type="evidence" value="ECO:0007669"/>
    <property type="project" value="TreeGrafter"/>
</dbReference>
<dbReference type="SUPFAM" id="SSF50677">
    <property type="entry name" value="ValRS/IleRS/LeuRS editing domain"/>
    <property type="match status" value="1"/>
</dbReference>
<dbReference type="PROSITE" id="PS00178">
    <property type="entry name" value="AA_TRNA_LIGASE_I"/>
    <property type="match status" value="1"/>
</dbReference>
<evidence type="ECO:0000313" key="13">
    <source>
        <dbReference type="Proteomes" id="UP000051012"/>
    </source>
</evidence>
<dbReference type="InterPro" id="IPR001412">
    <property type="entry name" value="aa-tRNA-synth_I_CS"/>
</dbReference>
<evidence type="ECO:0000256" key="3">
    <source>
        <dbReference type="ARBA" id="ARBA00022490"/>
    </source>
</evidence>
<keyword evidence="6" id="KW-0067">ATP-binding</keyword>
<accession>A0A0S7YD33</accession>
<evidence type="ECO:0000313" key="12">
    <source>
        <dbReference type="EMBL" id="KPJ72669.1"/>
    </source>
</evidence>
<evidence type="ECO:0000256" key="5">
    <source>
        <dbReference type="ARBA" id="ARBA00022741"/>
    </source>
</evidence>
<dbReference type="GO" id="GO:0006438">
    <property type="term" value="P:valyl-tRNA aminoacylation"/>
    <property type="evidence" value="ECO:0007669"/>
    <property type="project" value="InterPro"/>
</dbReference>
<keyword evidence="4 12" id="KW-0436">Ligase</keyword>
<proteinExistence type="predicted"/>
<evidence type="ECO:0000256" key="6">
    <source>
        <dbReference type="ARBA" id="ARBA00022840"/>
    </source>
</evidence>
<feature type="domain" description="Aminoacyl-tRNA synthetase class Ia" evidence="10">
    <location>
        <begin position="15"/>
        <end position="217"/>
    </location>
</feature>
<keyword evidence="3" id="KW-0963">Cytoplasm</keyword>
<gene>
    <name evidence="12" type="ORF">AMJ52_05560</name>
</gene>
<reference evidence="12 13" key="1">
    <citation type="journal article" date="2015" name="Microbiome">
        <title>Genomic resolution of linkages in carbon, nitrogen, and sulfur cycling among widespread estuary sediment bacteria.</title>
        <authorList>
            <person name="Baker B.J."/>
            <person name="Lazar C.S."/>
            <person name="Teske A.P."/>
            <person name="Dick G.J."/>
        </authorList>
    </citation>
    <scope>NUCLEOTIDE SEQUENCE [LARGE SCALE GENOMIC DNA]</scope>
    <source>
        <strain evidence="12">DG_78</strain>
    </source>
</reference>
<dbReference type="GO" id="GO:0005524">
    <property type="term" value="F:ATP binding"/>
    <property type="evidence" value="ECO:0007669"/>
    <property type="project" value="UniProtKB-KW"/>
</dbReference>
<protein>
    <recommendedName>
        <fullName evidence="2">valine--tRNA ligase</fullName>
        <ecNumber evidence="2">6.1.1.9</ecNumber>
    </recommendedName>
    <alternativeName>
        <fullName evidence="9">Valyl-tRNA synthetase</fullName>
    </alternativeName>
</protein>
<dbReference type="InterPro" id="IPR009008">
    <property type="entry name" value="Val/Leu/Ile-tRNA-synth_edit"/>
</dbReference>
<dbReference type="Proteomes" id="UP000051012">
    <property type="component" value="Unassembled WGS sequence"/>
</dbReference>
<comment type="subcellular location">
    <subcellularLocation>
        <location evidence="1">Cytoplasm</location>
    </subcellularLocation>
</comment>
<dbReference type="Gene3D" id="3.90.740.10">
    <property type="entry name" value="Valyl/Leucyl/Isoleucyl-tRNA synthetase, editing domain"/>
    <property type="match status" value="1"/>
</dbReference>
<dbReference type="PRINTS" id="PR00986">
    <property type="entry name" value="TRNASYNTHVAL"/>
</dbReference>
<dbReference type="InterPro" id="IPR002300">
    <property type="entry name" value="aa-tRNA-synth_Ia"/>
</dbReference>
<dbReference type="GO" id="GO:0004832">
    <property type="term" value="F:valine-tRNA ligase activity"/>
    <property type="evidence" value="ECO:0007669"/>
    <property type="project" value="UniProtKB-EC"/>
</dbReference>
<dbReference type="EC" id="6.1.1.9" evidence="2"/>
<keyword evidence="7" id="KW-0648">Protein biosynthesis</keyword>
<dbReference type="Gene3D" id="3.40.50.620">
    <property type="entry name" value="HUPs"/>
    <property type="match status" value="1"/>
</dbReference>
<comment type="caution">
    <text evidence="12">The sequence shown here is derived from an EMBL/GenBank/DDBJ whole genome shotgun (WGS) entry which is preliminary data.</text>
</comment>
<feature type="non-terminal residue" evidence="12">
    <location>
        <position position="353"/>
    </location>
</feature>